<protein>
    <submittedName>
        <fullName evidence="8">Quinolone resistance protein norA</fullName>
    </submittedName>
</protein>
<feature type="domain" description="Major facilitator superfamily (MFS) profile" evidence="7">
    <location>
        <begin position="15"/>
        <end position="440"/>
    </location>
</feature>
<evidence type="ECO:0000256" key="2">
    <source>
        <dbReference type="ARBA" id="ARBA00022448"/>
    </source>
</evidence>
<evidence type="ECO:0000256" key="1">
    <source>
        <dbReference type="ARBA" id="ARBA00004141"/>
    </source>
</evidence>
<dbReference type="Gene3D" id="1.20.1250.20">
    <property type="entry name" value="MFS general substrate transporter like domains"/>
    <property type="match status" value="1"/>
</dbReference>
<keyword evidence="4" id="KW-1133">Transmembrane helix</keyword>
<proteinExistence type="inferred from homology"/>
<dbReference type="InterPro" id="IPR020846">
    <property type="entry name" value="MFS_dom"/>
</dbReference>
<comment type="subcellular location">
    <subcellularLocation>
        <location evidence="1">Membrane</location>
        <topology evidence="1">Multi-pass membrane protein</topology>
    </subcellularLocation>
</comment>
<dbReference type="PANTHER" id="PTHR23505">
    <property type="entry name" value="SPINSTER"/>
    <property type="match status" value="1"/>
</dbReference>
<organism evidence="8">
    <name type="scientific">Aegilops tauschii</name>
    <name type="common">Tausch's goatgrass</name>
    <name type="synonym">Aegilops squarrosa</name>
    <dbReference type="NCBI Taxonomy" id="37682"/>
    <lineage>
        <taxon>Eukaryota</taxon>
        <taxon>Viridiplantae</taxon>
        <taxon>Streptophyta</taxon>
        <taxon>Embryophyta</taxon>
        <taxon>Tracheophyta</taxon>
        <taxon>Spermatophyta</taxon>
        <taxon>Magnoliopsida</taxon>
        <taxon>Liliopsida</taxon>
        <taxon>Poales</taxon>
        <taxon>Poaceae</taxon>
        <taxon>BOP clade</taxon>
        <taxon>Pooideae</taxon>
        <taxon>Triticodae</taxon>
        <taxon>Triticeae</taxon>
        <taxon>Triticinae</taxon>
        <taxon>Aegilops</taxon>
    </lineage>
</organism>
<dbReference type="GO" id="GO:0016020">
    <property type="term" value="C:membrane"/>
    <property type="evidence" value="ECO:0007669"/>
    <property type="project" value="UniProtKB-SubCell"/>
</dbReference>
<name>M8AM18_AEGTA</name>
<accession>M8AM18</accession>
<keyword evidence="2" id="KW-0813">Transport</keyword>
<dbReference type="InterPro" id="IPR011701">
    <property type="entry name" value="MFS"/>
</dbReference>
<dbReference type="CDD" id="cd17328">
    <property type="entry name" value="MFS_spinster_like"/>
    <property type="match status" value="1"/>
</dbReference>
<dbReference type="FunFam" id="1.20.1250.20:FF:000520">
    <property type="entry name" value="Major facilitator superfamily protein"/>
    <property type="match status" value="1"/>
</dbReference>
<dbReference type="InterPro" id="IPR044770">
    <property type="entry name" value="MFS_spinster-like"/>
</dbReference>
<dbReference type="GO" id="GO:0022857">
    <property type="term" value="F:transmembrane transporter activity"/>
    <property type="evidence" value="ECO:0007669"/>
    <property type="project" value="InterPro"/>
</dbReference>
<evidence type="ECO:0000256" key="6">
    <source>
        <dbReference type="ARBA" id="ARBA00024338"/>
    </source>
</evidence>
<dbReference type="PANTHER" id="PTHR23505:SF65">
    <property type="entry name" value="OS08G0410500 PROTEIN"/>
    <property type="match status" value="1"/>
</dbReference>
<dbReference type="EnsemblPlants" id="EMT05566">
    <property type="protein sequence ID" value="EMT05566"/>
    <property type="gene ID" value="F775_29225"/>
</dbReference>
<evidence type="ECO:0000313" key="8">
    <source>
        <dbReference type="EnsemblPlants" id="EMT05566"/>
    </source>
</evidence>
<dbReference type="SUPFAM" id="SSF103473">
    <property type="entry name" value="MFS general substrate transporter"/>
    <property type="match status" value="1"/>
</dbReference>
<dbReference type="Pfam" id="PF07690">
    <property type="entry name" value="MFS_1"/>
    <property type="match status" value="1"/>
</dbReference>
<evidence type="ECO:0000256" key="3">
    <source>
        <dbReference type="ARBA" id="ARBA00022692"/>
    </source>
</evidence>
<evidence type="ECO:0000259" key="7">
    <source>
        <dbReference type="PROSITE" id="PS50850"/>
    </source>
</evidence>
<evidence type="ECO:0000256" key="5">
    <source>
        <dbReference type="ARBA" id="ARBA00023136"/>
    </source>
</evidence>
<reference evidence="8" key="1">
    <citation type="submission" date="2015-06" db="UniProtKB">
        <authorList>
            <consortium name="EnsemblPlants"/>
        </authorList>
    </citation>
    <scope>IDENTIFICATION</scope>
</reference>
<keyword evidence="3" id="KW-0812">Transmembrane</keyword>
<sequence length="527" mass="55889">MSEAEAEAASTRRRTLVLVNLTSMLEKADEVLLPAVYREVGAALAVSPTALGSLTLCRALVQALSFPLAASASARPDRAKVVAVGAFLWAAATFLVAISRTYLQMAISRGLNGIGLALVIPAINSLVADYTDDHTRGAAFGWLQMTCNLGSIVGGSFGVLLAPFTFLGVPGWRLAFHIVGIISVALGLLMWLLAADPHSKSKSAASAREEARELLRDARAVIAVPTFQVIVAQGVAGLIAWSGLNFATMWLELMGFTHWETSIITGLYLFATALGALFGGVVGDAVSRRFPDAGRIALAQISSASALPLGAVLLLGLPNDPSTGVAHAAVFFVMGFAISWNAASTNNPIFAEIVPAKARTTVYALDKCFESVFASFAPPVVGILAERVFGYKPVSSESSVDMDRGNAAALAKAMYVELAVPMAICSLTYGLLYCTYPRDRDTVNLMATEEDDGTESSAGYESYCDLHQLRCLRPDVGPAPRGGLGAAHRVSCRSSNYENLHPGPRSAFIQMFEYGKTIATLKNVRER</sequence>
<dbReference type="PROSITE" id="PS50850">
    <property type="entry name" value="MFS"/>
    <property type="match status" value="1"/>
</dbReference>
<comment type="similarity">
    <text evidence="6">Belongs to the major facilitator superfamily. Spinster (TC 2.A.1.49) family.</text>
</comment>
<dbReference type="AlphaFoldDB" id="M8AM18"/>
<evidence type="ECO:0000256" key="4">
    <source>
        <dbReference type="ARBA" id="ARBA00022989"/>
    </source>
</evidence>
<dbReference type="InterPro" id="IPR036259">
    <property type="entry name" value="MFS_trans_sf"/>
</dbReference>
<keyword evidence="5" id="KW-0472">Membrane</keyword>